<dbReference type="GO" id="GO:0030527">
    <property type="term" value="F:structural constituent of chromatin"/>
    <property type="evidence" value="ECO:0007669"/>
    <property type="project" value="InterPro"/>
</dbReference>
<dbReference type="GO" id="GO:0005829">
    <property type="term" value="C:cytosol"/>
    <property type="evidence" value="ECO:0007669"/>
    <property type="project" value="TreeGrafter"/>
</dbReference>
<dbReference type="EMBL" id="PNIK01000057">
    <property type="protein sequence ID" value="PMP67193.1"/>
    <property type="molecule type" value="Genomic_DNA"/>
</dbReference>
<dbReference type="Pfam" id="PF00216">
    <property type="entry name" value="Bac_DNA_binding"/>
    <property type="match status" value="1"/>
</dbReference>
<dbReference type="SMART" id="SM00411">
    <property type="entry name" value="BHL"/>
    <property type="match status" value="1"/>
</dbReference>
<evidence type="ECO:0000313" key="4">
    <source>
        <dbReference type="EMBL" id="PMP67193.1"/>
    </source>
</evidence>
<dbReference type="Proteomes" id="UP000235460">
    <property type="component" value="Unassembled WGS sequence"/>
</dbReference>
<proteinExistence type="inferred from homology"/>
<evidence type="ECO:0000256" key="2">
    <source>
        <dbReference type="ARBA" id="ARBA00023125"/>
    </source>
</evidence>
<dbReference type="AlphaFoldDB" id="A0A2N7PNL2"/>
<protein>
    <submittedName>
        <fullName evidence="4">Integration host factor subunit alpha</fullName>
    </submittedName>
</protein>
<evidence type="ECO:0000313" key="5">
    <source>
        <dbReference type="Proteomes" id="UP000235460"/>
    </source>
</evidence>
<gene>
    <name evidence="4" type="ORF">C0190_03750</name>
</gene>
<dbReference type="InterPro" id="IPR010992">
    <property type="entry name" value="IHF-like_DNA-bd_dom_sf"/>
</dbReference>
<comment type="caution">
    <text evidence="4">The sequence shown here is derived from an EMBL/GenBank/DDBJ whole genome shotgun (WGS) entry which is preliminary data.</text>
</comment>
<dbReference type="Gene3D" id="4.10.520.10">
    <property type="entry name" value="IHF-like DNA-binding proteins"/>
    <property type="match status" value="1"/>
</dbReference>
<comment type="similarity">
    <text evidence="1 3">Belongs to the bacterial histone-like protein family.</text>
</comment>
<accession>A0A2N7PNL2</accession>
<organism evidence="4 5">
    <name type="scientific">Thermodesulfobacterium geofontis</name>
    <dbReference type="NCBI Taxonomy" id="1295609"/>
    <lineage>
        <taxon>Bacteria</taxon>
        <taxon>Pseudomonadati</taxon>
        <taxon>Thermodesulfobacteriota</taxon>
        <taxon>Thermodesulfobacteria</taxon>
        <taxon>Thermodesulfobacteriales</taxon>
        <taxon>Thermodesulfobacteriaceae</taxon>
        <taxon>Thermodesulfobacterium</taxon>
    </lineage>
</organism>
<name>A0A2N7PNL2_9BACT</name>
<dbReference type="PANTHER" id="PTHR33175">
    <property type="entry name" value="DNA-BINDING PROTEIN HU"/>
    <property type="match status" value="1"/>
</dbReference>
<dbReference type="GO" id="GO:0003677">
    <property type="term" value="F:DNA binding"/>
    <property type="evidence" value="ECO:0007669"/>
    <property type="project" value="UniProtKB-KW"/>
</dbReference>
<sequence>MQTINKKIIVDRLHKKVGLSKRVLKNFVDELLEEIKKTLELGEEVKIVRFGNFIPYKTKKRKGRNLKNKKEVEIKPFKKIVFRTAPQFRIELHNEKK</sequence>
<keyword evidence="2" id="KW-0238">DNA-binding</keyword>
<reference evidence="4 5" key="1">
    <citation type="submission" date="2018-01" db="EMBL/GenBank/DDBJ databases">
        <title>Metagenomic assembled genomes from two thermal pools in the Uzon Caldera, Kamchatka, Russia.</title>
        <authorList>
            <person name="Wilkins L."/>
            <person name="Ettinger C."/>
        </authorList>
    </citation>
    <scope>NUCLEOTIDE SEQUENCE [LARGE SCALE GENOMIC DNA]</scope>
    <source>
        <strain evidence="4">ZAV-08</strain>
    </source>
</reference>
<dbReference type="SUPFAM" id="SSF47729">
    <property type="entry name" value="IHF-like DNA-binding proteins"/>
    <property type="match status" value="1"/>
</dbReference>
<evidence type="ECO:0000256" key="3">
    <source>
        <dbReference type="RuleBase" id="RU003939"/>
    </source>
</evidence>
<dbReference type="PANTHER" id="PTHR33175:SF2">
    <property type="entry name" value="INTEGRATION HOST FACTOR SUBUNIT ALPHA"/>
    <property type="match status" value="1"/>
</dbReference>
<evidence type="ECO:0000256" key="1">
    <source>
        <dbReference type="ARBA" id="ARBA00010529"/>
    </source>
</evidence>
<dbReference type="InterPro" id="IPR000119">
    <property type="entry name" value="Hist_DNA-bd"/>
</dbReference>